<organism evidence="1 2">
    <name type="scientific">Saprolegnia parasitica (strain CBS 223.65)</name>
    <dbReference type="NCBI Taxonomy" id="695850"/>
    <lineage>
        <taxon>Eukaryota</taxon>
        <taxon>Sar</taxon>
        <taxon>Stramenopiles</taxon>
        <taxon>Oomycota</taxon>
        <taxon>Saprolegniomycetes</taxon>
        <taxon>Saprolegniales</taxon>
        <taxon>Saprolegniaceae</taxon>
        <taxon>Saprolegnia</taxon>
    </lineage>
</organism>
<sequence length="68" mass="7416">MLQQLDARVLTDVYAFDAKNLVLLHDDPLDHADRRQALVDAADTSLKNVSPSMATELPLSSIVRAAAQ</sequence>
<proteinExistence type="predicted"/>
<name>A0A067C3H3_SAPPC</name>
<evidence type="ECO:0000313" key="2">
    <source>
        <dbReference type="Proteomes" id="UP000030745"/>
    </source>
</evidence>
<dbReference type="Proteomes" id="UP000030745">
    <property type="component" value="Unassembled WGS sequence"/>
</dbReference>
<dbReference type="AlphaFoldDB" id="A0A067C3H3"/>
<protein>
    <submittedName>
        <fullName evidence="1">Uncharacterized protein</fullName>
    </submittedName>
</protein>
<keyword evidence="2" id="KW-1185">Reference proteome</keyword>
<accession>A0A067C3H3</accession>
<dbReference type="GeneID" id="24142124"/>
<dbReference type="RefSeq" id="XP_012208215.1">
    <property type="nucleotide sequence ID" value="XM_012352825.1"/>
</dbReference>
<reference evidence="1 2" key="1">
    <citation type="journal article" date="2013" name="PLoS Genet.">
        <title>Distinctive expansion of potential virulence genes in the genome of the oomycete fish pathogen Saprolegnia parasitica.</title>
        <authorList>
            <person name="Jiang R.H."/>
            <person name="de Bruijn I."/>
            <person name="Haas B.J."/>
            <person name="Belmonte R."/>
            <person name="Lobach L."/>
            <person name="Christie J."/>
            <person name="van den Ackerveken G."/>
            <person name="Bottin A."/>
            <person name="Bulone V."/>
            <person name="Diaz-Moreno S.M."/>
            <person name="Dumas B."/>
            <person name="Fan L."/>
            <person name="Gaulin E."/>
            <person name="Govers F."/>
            <person name="Grenville-Briggs L.J."/>
            <person name="Horner N.R."/>
            <person name="Levin J.Z."/>
            <person name="Mammella M."/>
            <person name="Meijer H.J."/>
            <person name="Morris P."/>
            <person name="Nusbaum C."/>
            <person name="Oome S."/>
            <person name="Phillips A.J."/>
            <person name="van Rooyen D."/>
            <person name="Rzeszutek E."/>
            <person name="Saraiva M."/>
            <person name="Secombes C.J."/>
            <person name="Seidl M.F."/>
            <person name="Snel B."/>
            <person name="Stassen J.H."/>
            <person name="Sykes S."/>
            <person name="Tripathy S."/>
            <person name="van den Berg H."/>
            <person name="Vega-Arreguin J.C."/>
            <person name="Wawra S."/>
            <person name="Young S.K."/>
            <person name="Zeng Q."/>
            <person name="Dieguez-Uribeondo J."/>
            <person name="Russ C."/>
            <person name="Tyler B.M."/>
            <person name="van West P."/>
        </authorList>
    </citation>
    <scope>NUCLEOTIDE SEQUENCE [LARGE SCALE GENOMIC DNA]</scope>
    <source>
        <strain evidence="1 2">CBS 223.65</strain>
    </source>
</reference>
<feature type="non-terminal residue" evidence="1">
    <location>
        <position position="68"/>
    </location>
</feature>
<dbReference type="KEGG" id="spar:SPRG_21345"/>
<dbReference type="EMBL" id="KK583295">
    <property type="protein sequence ID" value="KDO21101.1"/>
    <property type="molecule type" value="Genomic_DNA"/>
</dbReference>
<dbReference type="VEuPathDB" id="FungiDB:SPRG_21345"/>
<evidence type="ECO:0000313" key="1">
    <source>
        <dbReference type="EMBL" id="KDO21101.1"/>
    </source>
</evidence>
<gene>
    <name evidence="1" type="ORF">SPRG_21345</name>
</gene>